<evidence type="ECO:0000313" key="1">
    <source>
        <dbReference type="EMBL" id="MEJ8633042.1"/>
    </source>
</evidence>
<organism evidence="1 2">
    <name type="scientific">Streptomyces achmelvichensis</name>
    <dbReference type="NCBI Taxonomy" id="3134111"/>
    <lineage>
        <taxon>Bacteria</taxon>
        <taxon>Bacillati</taxon>
        <taxon>Actinomycetota</taxon>
        <taxon>Actinomycetes</taxon>
        <taxon>Kitasatosporales</taxon>
        <taxon>Streptomycetaceae</taxon>
        <taxon>Streptomyces</taxon>
    </lineage>
</organism>
<keyword evidence="2" id="KW-1185">Reference proteome</keyword>
<comment type="caution">
    <text evidence="1">The sequence shown here is derived from an EMBL/GenBank/DDBJ whole genome shotgun (WGS) entry which is preliminary data.</text>
</comment>
<protein>
    <submittedName>
        <fullName evidence="1">DUF664 domain-containing protein</fullName>
    </submittedName>
</protein>
<sequence>MNSVDALVDAFGRVQEAVHGAVDGLSAEQLNARIDQDANSISWLVWHLTRVQDDHVADAADLEQVWHTGWADRFELPFGPGATGYGHSSKQVAAVRVDSPDLLLGYHDAVVEQTLRYVKGLDDEALDRVVDEAWSPPVTLGVRLVSVIADDLQHAGQAAFVRGVVRRR</sequence>
<name>A0ACC6PQ25_9ACTN</name>
<dbReference type="Proteomes" id="UP001377168">
    <property type="component" value="Unassembled WGS sequence"/>
</dbReference>
<proteinExistence type="predicted"/>
<reference evidence="1" key="1">
    <citation type="submission" date="2024-03" db="EMBL/GenBank/DDBJ databases">
        <title>Novel Streptomyces species of biotechnological and ecological value are a feature of Machair soil.</title>
        <authorList>
            <person name="Prole J.R."/>
            <person name="Goodfellow M."/>
            <person name="Allenby N."/>
            <person name="Ward A.C."/>
        </authorList>
    </citation>
    <scope>NUCLEOTIDE SEQUENCE</scope>
    <source>
        <strain evidence="1">MS2.AVA.5</strain>
    </source>
</reference>
<accession>A0ACC6PQ25</accession>
<evidence type="ECO:0000313" key="2">
    <source>
        <dbReference type="Proteomes" id="UP001377168"/>
    </source>
</evidence>
<gene>
    <name evidence="1" type="ORF">WKI67_06500</name>
</gene>
<dbReference type="EMBL" id="JBBKAJ010000022">
    <property type="protein sequence ID" value="MEJ8633042.1"/>
    <property type="molecule type" value="Genomic_DNA"/>
</dbReference>